<dbReference type="InterPro" id="IPR005119">
    <property type="entry name" value="LysR_subst-bd"/>
</dbReference>
<dbReference type="GO" id="GO:0003700">
    <property type="term" value="F:DNA-binding transcription factor activity"/>
    <property type="evidence" value="ECO:0007669"/>
    <property type="project" value="InterPro"/>
</dbReference>
<dbReference type="SUPFAM" id="SSF46785">
    <property type="entry name" value="Winged helix' DNA-binding domain"/>
    <property type="match status" value="1"/>
</dbReference>
<evidence type="ECO:0000256" key="3">
    <source>
        <dbReference type="ARBA" id="ARBA00023125"/>
    </source>
</evidence>
<dbReference type="InterPro" id="IPR036388">
    <property type="entry name" value="WH-like_DNA-bd_sf"/>
</dbReference>
<sequence length="311" mass="35121">MNTRFLETFVWLSRLKSFNRTAERLHTSQPAISARIVTLEDLLGVPLYERQAKGFELTPAGRRIIERCEKIVALTNDLKQMVHDDDFLDRPLRVGSADIVTLTWLPAFLSRIQADLPKLNLELITDSGINLANALLADELDMAFMVEGLDESRIVNAPLCNYRVDWLCSSGRTDIPEGLTVKDLCDLPIIMPPADTAGYRWLCEYFKRHNPQFDPQAADGHRVQCGYSPATGVEMVARDLGIAAIPTLLARRHIDREEIRVLNVREAFPNWSVVACYKAPPTISSLFRIVEIAQEETKLFAEGIGEKDMWP</sequence>
<dbReference type="PANTHER" id="PTHR30126">
    <property type="entry name" value="HTH-TYPE TRANSCRIPTIONAL REGULATOR"/>
    <property type="match status" value="1"/>
</dbReference>
<dbReference type="OrthoDB" id="9791253at2"/>
<dbReference type="Gene3D" id="3.40.190.290">
    <property type="match status" value="1"/>
</dbReference>
<name>A0A9J9LEA3_RHIWR</name>
<dbReference type="Pfam" id="PF03466">
    <property type="entry name" value="LysR_substrate"/>
    <property type="match status" value="1"/>
</dbReference>
<reference evidence="6 7" key="1">
    <citation type="journal article" date="2010" name="J. Bacteriol.">
        <title>Genome sequence of the dioxin-mineralizing bacterium Sphingomonas wittichii RW1.</title>
        <authorList>
            <person name="Miller T.R."/>
            <person name="Delcher A.L."/>
            <person name="Salzberg S.L."/>
            <person name="Saunders E."/>
            <person name="Detter J.C."/>
            <person name="Halden R.U."/>
        </authorList>
    </citation>
    <scope>NUCLEOTIDE SEQUENCE [LARGE SCALE GENOMIC DNA]</scope>
    <source>
        <strain evidence="7">DSM 6014 / CCUG 31198 / JCM 15750 / NBRC 105917 / EY 4224 / RW1</strain>
    </source>
</reference>
<feature type="domain" description="HTH lysR-type" evidence="5">
    <location>
        <begin position="1"/>
        <end position="58"/>
    </location>
</feature>
<gene>
    <name evidence="6" type="ordered locus">Swit_2466</name>
</gene>
<dbReference type="Pfam" id="PF00126">
    <property type="entry name" value="HTH_1"/>
    <property type="match status" value="1"/>
</dbReference>
<evidence type="ECO:0000259" key="5">
    <source>
        <dbReference type="PROSITE" id="PS50931"/>
    </source>
</evidence>
<accession>A0A9J9LEA3</accession>
<dbReference type="Proteomes" id="UP000001989">
    <property type="component" value="Chromosome"/>
</dbReference>
<dbReference type="EMBL" id="CP000699">
    <property type="protein sequence ID" value="ABQ68825.1"/>
    <property type="molecule type" value="Genomic_DNA"/>
</dbReference>
<dbReference type="CDD" id="cd05466">
    <property type="entry name" value="PBP2_LTTR_substrate"/>
    <property type="match status" value="1"/>
</dbReference>
<dbReference type="InterPro" id="IPR000847">
    <property type="entry name" value="LysR_HTH_N"/>
</dbReference>
<comment type="similarity">
    <text evidence="1">Belongs to the LysR transcriptional regulatory family.</text>
</comment>
<dbReference type="SUPFAM" id="SSF53850">
    <property type="entry name" value="Periplasmic binding protein-like II"/>
    <property type="match status" value="1"/>
</dbReference>
<dbReference type="AlphaFoldDB" id="A0A9J9LEA3"/>
<evidence type="ECO:0000313" key="6">
    <source>
        <dbReference type="EMBL" id="ABQ68825.1"/>
    </source>
</evidence>
<evidence type="ECO:0000256" key="1">
    <source>
        <dbReference type="ARBA" id="ARBA00009437"/>
    </source>
</evidence>
<dbReference type="FunFam" id="1.10.10.10:FF:000001">
    <property type="entry name" value="LysR family transcriptional regulator"/>
    <property type="match status" value="1"/>
</dbReference>
<proteinExistence type="inferred from homology"/>
<keyword evidence="4" id="KW-0804">Transcription</keyword>
<evidence type="ECO:0000256" key="4">
    <source>
        <dbReference type="ARBA" id="ARBA00023163"/>
    </source>
</evidence>
<evidence type="ECO:0000256" key="2">
    <source>
        <dbReference type="ARBA" id="ARBA00023015"/>
    </source>
</evidence>
<dbReference type="PRINTS" id="PR00039">
    <property type="entry name" value="HTHLYSR"/>
</dbReference>
<dbReference type="PANTHER" id="PTHR30126:SF77">
    <property type="entry name" value="TRANSCRIPTIONAL REGULATORY PROTEIN"/>
    <property type="match status" value="1"/>
</dbReference>
<protein>
    <submittedName>
        <fullName evidence="6">Transcriptional regulator, LysR family</fullName>
    </submittedName>
</protein>
<dbReference type="Gene3D" id="1.10.10.10">
    <property type="entry name" value="Winged helix-like DNA-binding domain superfamily/Winged helix DNA-binding domain"/>
    <property type="match status" value="1"/>
</dbReference>
<dbReference type="InterPro" id="IPR036390">
    <property type="entry name" value="WH_DNA-bd_sf"/>
</dbReference>
<dbReference type="GO" id="GO:0000976">
    <property type="term" value="F:transcription cis-regulatory region binding"/>
    <property type="evidence" value="ECO:0007669"/>
    <property type="project" value="TreeGrafter"/>
</dbReference>
<keyword evidence="2" id="KW-0805">Transcription regulation</keyword>
<dbReference type="KEGG" id="swi:Swit_2466"/>
<keyword evidence="3" id="KW-0238">DNA-binding</keyword>
<organism evidence="6 7">
    <name type="scientific">Rhizorhabdus wittichii (strain DSM 6014 / CCUG 31198 / JCM 15750 / NBRC 105917 / EY 4224 / RW1)</name>
    <name type="common">Sphingomonas wittichii</name>
    <dbReference type="NCBI Taxonomy" id="392499"/>
    <lineage>
        <taxon>Bacteria</taxon>
        <taxon>Pseudomonadati</taxon>
        <taxon>Pseudomonadota</taxon>
        <taxon>Alphaproteobacteria</taxon>
        <taxon>Sphingomonadales</taxon>
        <taxon>Sphingomonadaceae</taxon>
        <taxon>Rhizorhabdus</taxon>
    </lineage>
</organism>
<evidence type="ECO:0000313" key="7">
    <source>
        <dbReference type="Proteomes" id="UP000001989"/>
    </source>
</evidence>
<keyword evidence="7" id="KW-1185">Reference proteome</keyword>
<dbReference type="PROSITE" id="PS50931">
    <property type="entry name" value="HTH_LYSR"/>
    <property type="match status" value="1"/>
</dbReference>